<accession>A0AAW2QJ85</accession>
<reference evidence="3" key="1">
    <citation type="submission" date="2020-06" db="EMBL/GenBank/DDBJ databases">
        <authorList>
            <person name="Li T."/>
            <person name="Hu X."/>
            <person name="Zhang T."/>
            <person name="Song X."/>
            <person name="Zhang H."/>
            <person name="Dai N."/>
            <person name="Sheng W."/>
            <person name="Hou X."/>
            <person name="Wei L."/>
        </authorList>
    </citation>
    <scope>NUCLEOTIDE SEQUENCE</scope>
    <source>
        <strain evidence="3">G02</strain>
        <tissue evidence="3">Leaf</tissue>
    </source>
</reference>
<evidence type="ECO:0000313" key="3">
    <source>
        <dbReference type="EMBL" id="KAL0367878.1"/>
    </source>
</evidence>
<dbReference type="PANTHER" id="PTHR31286:SF179">
    <property type="entry name" value="RNASE H TYPE-1 DOMAIN-CONTAINING PROTEIN"/>
    <property type="match status" value="1"/>
</dbReference>
<evidence type="ECO:0000256" key="1">
    <source>
        <dbReference type="SAM" id="MobiDB-lite"/>
    </source>
</evidence>
<organism evidence="3">
    <name type="scientific">Sesamum radiatum</name>
    <name type="common">Black benniseed</name>
    <dbReference type="NCBI Taxonomy" id="300843"/>
    <lineage>
        <taxon>Eukaryota</taxon>
        <taxon>Viridiplantae</taxon>
        <taxon>Streptophyta</taxon>
        <taxon>Embryophyta</taxon>
        <taxon>Tracheophyta</taxon>
        <taxon>Spermatophyta</taxon>
        <taxon>Magnoliopsida</taxon>
        <taxon>eudicotyledons</taxon>
        <taxon>Gunneridae</taxon>
        <taxon>Pentapetalae</taxon>
        <taxon>asterids</taxon>
        <taxon>lamiids</taxon>
        <taxon>Lamiales</taxon>
        <taxon>Pedaliaceae</taxon>
        <taxon>Sesamum</taxon>
    </lineage>
</organism>
<reference evidence="3" key="2">
    <citation type="journal article" date="2024" name="Plant">
        <title>Genomic evolution and insights into agronomic trait innovations of Sesamum species.</title>
        <authorList>
            <person name="Miao H."/>
            <person name="Wang L."/>
            <person name="Qu L."/>
            <person name="Liu H."/>
            <person name="Sun Y."/>
            <person name="Le M."/>
            <person name="Wang Q."/>
            <person name="Wei S."/>
            <person name="Zheng Y."/>
            <person name="Lin W."/>
            <person name="Duan Y."/>
            <person name="Cao H."/>
            <person name="Xiong S."/>
            <person name="Wang X."/>
            <person name="Wei L."/>
            <person name="Li C."/>
            <person name="Ma Q."/>
            <person name="Ju M."/>
            <person name="Zhao R."/>
            <person name="Li G."/>
            <person name="Mu C."/>
            <person name="Tian Q."/>
            <person name="Mei H."/>
            <person name="Zhang T."/>
            <person name="Gao T."/>
            <person name="Zhang H."/>
        </authorList>
    </citation>
    <scope>NUCLEOTIDE SEQUENCE</scope>
    <source>
        <strain evidence="3">G02</strain>
    </source>
</reference>
<gene>
    <name evidence="3" type="ORF">Sradi_3677900</name>
</gene>
<proteinExistence type="predicted"/>
<dbReference type="EMBL" id="JACGWJ010000015">
    <property type="protein sequence ID" value="KAL0367878.1"/>
    <property type="molecule type" value="Genomic_DNA"/>
</dbReference>
<comment type="caution">
    <text evidence="3">The sequence shown here is derived from an EMBL/GenBank/DDBJ whole genome shotgun (WGS) entry which is preliminary data.</text>
</comment>
<dbReference type="InterPro" id="IPR025558">
    <property type="entry name" value="DUF4283"/>
</dbReference>
<evidence type="ECO:0000259" key="2">
    <source>
        <dbReference type="Pfam" id="PF14111"/>
    </source>
</evidence>
<dbReference type="AlphaFoldDB" id="A0AAW2QJ85"/>
<feature type="region of interest" description="Disordered" evidence="1">
    <location>
        <begin position="443"/>
        <end position="478"/>
    </location>
</feature>
<feature type="region of interest" description="Disordered" evidence="1">
    <location>
        <begin position="1"/>
        <end position="45"/>
    </location>
</feature>
<dbReference type="Pfam" id="PF14111">
    <property type="entry name" value="DUF4283"/>
    <property type="match status" value="1"/>
</dbReference>
<protein>
    <recommendedName>
        <fullName evidence="2">DUF4283 domain-containing protein</fullName>
    </recommendedName>
</protein>
<dbReference type="PANTHER" id="PTHR31286">
    <property type="entry name" value="GLYCINE-RICH CELL WALL STRUCTURAL PROTEIN 1.8-LIKE"/>
    <property type="match status" value="1"/>
</dbReference>
<feature type="compositionally biased region" description="Low complexity" evidence="1">
    <location>
        <begin position="28"/>
        <end position="43"/>
    </location>
</feature>
<dbReference type="InterPro" id="IPR040256">
    <property type="entry name" value="At4g02000-like"/>
</dbReference>
<name>A0AAW2QJ85_SESRA</name>
<feature type="region of interest" description="Disordered" evidence="1">
    <location>
        <begin position="568"/>
        <end position="594"/>
    </location>
</feature>
<sequence length="1011" mass="113124">MASFMLNPDEFPPLTRGNSPELTRHSQESAQSRAQTTATTSAQPKQPNFQNVFLANQNPSPIGTVNTINGRPTITFSDDETHSLAAAFRFALVGKFSHGSPPFSQLHQLLAKTGIKGTFTVSMINRKHALIIPSIESDYSRLWLRRIWFLNGFPMRVLKWSPTFSTAHESPIVPIWASFPELPAHLFKKDVLFSLAKFIGTPLQIADSTFNQSNLSKARVCIEIDLLKPLVEEIDINIFGSTIVQKIVRGNKRADVEDKQKRNVGDRYVPVSVSAFDQNETAHADNDTQANVNDPEISEQEPYANEVVVGGLEIEAHDEINYAENVVYIAENESVTVVGNVEHAIVTQDSVENEVRNEHAFSENETLVEHAIVYTIENENEKVEGAIGALILRPDNFLCELKKRASWFKVDNALRLFDTFKRFGKVMKVLSLTAAARGPITTTSTAARRAAAGRSPEISPARHRSRTPSSESSRHDLSSHGARALIRHLTHRQWSVKVAEIKSKSPLNRRKLLSNIPVDFRRPIARDRYRSTPLSETNKSPLSISRLEHHSDWAFHFSFSATETILPSILRRPDDPRSRTPPVDSPSPGESFASSPINFRSRLIEIKKSAISVVTFGPSYPSSASGGVSLAVHHHCDHTSLRRFHLSGRFPATVTHLRWHPSHSTRLSSLHSPSQLGLVCAPPSRNPSHFLKLILALKHPNDQTSINSTLLTQYLLLLAPLATSMDDNHRLLRRRNSVAGGRTSFCPRWEILTWQPPVRSTTSSACKYRYQGSIHCSPMRVFKWSPTFNPDHESSIVPVWVNFPGLPAHLYRKDALFTIASMVGTPLQVADATYNRSKLSRASVCIEIDLLMPCLKEVNIQIQGQTFVQKIEYEQTPRFCSVCKHVGHHDLECYTKGNAPKPPPRAKKMKDKVVVQNNVSTEKGEYSKTFELIVDENEEHATVNDNNETVEPIIVGNDMTIVDENATVEPLEAENEAQVVDVMPENDDCFVENETSIGHAMCRIENVDEKC</sequence>
<feature type="compositionally biased region" description="Low complexity" evidence="1">
    <location>
        <begin position="443"/>
        <end position="455"/>
    </location>
</feature>
<feature type="domain" description="DUF4283" evidence="2">
    <location>
        <begin position="86"/>
        <end position="167"/>
    </location>
</feature>